<accession>A0A6S6QJI7</accession>
<proteinExistence type="predicted"/>
<keyword evidence="1" id="KW-1133">Transmembrane helix</keyword>
<organism evidence="2 3">
    <name type="scientific">Terrihabitans soli</name>
    <dbReference type="NCBI Taxonomy" id="708113"/>
    <lineage>
        <taxon>Bacteria</taxon>
        <taxon>Pseudomonadati</taxon>
        <taxon>Pseudomonadota</taxon>
        <taxon>Alphaproteobacteria</taxon>
        <taxon>Hyphomicrobiales</taxon>
        <taxon>Terrihabitans</taxon>
    </lineage>
</organism>
<dbReference type="Gene3D" id="1.20.120.1630">
    <property type="match status" value="1"/>
</dbReference>
<name>A0A6S6QJI7_9HYPH</name>
<protein>
    <submittedName>
        <fullName evidence="2">Membrane protein</fullName>
    </submittedName>
</protein>
<feature type="transmembrane region" description="Helical" evidence="1">
    <location>
        <begin position="37"/>
        <end position="56"/>
    </location>
</feature>
<dbReference type="EMBL" id="AP023361">
    <property type="protein sequence ID" value="BCJ90464.1"/>
    <property type="molecule type" value="Genomic_DNA"/>
</dbReference>
<dbReference type="PANTHER" id="PTHR32251:SF17">
    <property type="entry name" value="STEROID 5-ALPHA REDUCTASE C-TERMINAL DOMAIN-CONTAINING PROTEIN"/>
    <property type="match status" value="1"/>
</dbReference>
<keyword evidence="1" id="KW-0812">Transmembrane</keyword>
<feature type="transmembrane region" description="Helical" evidence="1">
    <location>
        <begin position="6"/>
        <end position="25"/>
    </location>
</feature>
<feature type="transmembrane region" description="Helical" evidence="1">
    <location>
        <begin position="196"/>
        <end position="218"/>
    </location>
</feature>
<reference evidence="2 3" key="1">
    <citation type="submission" date="2020-08" db="EMBL/GenBank/DDBJ databases">
        <title>Genome sequence of Rhizobiales bacterium strain IZ6.</title>
        <authorList>
            <person name="Nakai R."/>
            <person name="Naganuma T."/>
        </authorList>
    </citation>
    <scope>NUCLEOTIDE SEQUENCE [LARGE SCALE GENOMIC DNA]</scope>
    <source>
        <strain evidence="2 3">IZ6</strain>
    </source>
</reference>
<keyword evidence="1" id="KW-0472">Membrane</keyword>
<dbReference type="Proteomes" id="UP000515317">
    <property type="component" value="Chromosome"/>
</dbReference>
<dbReference type="AlphaFoldDB" id="A0A6S6QJI7"/>
<dbReference type="RefSeq" id="WP_222877091.1">
    <property type="nucleotide sequence ID" value="NZ_AP023361.1"/>
</dbReference>
<dbReference type="GO" id="GO:0016020">
    <property type="term" value="C:membrane"/>
    <property type="evidence" value="ECO:0007669"/>
    <property type="project" value="TreeGrafter"/>
</dbReference>
<dbReference type="PROSITE" id="PS50244">
    <property type="entry name" value="S5A_REDUCTASE"/>
    <property type="match status" value="1"/>
</dbReference>
<sequence>MTLPLLGLLIACGFLSGVMSLAWIVQYKTGNAGWSDAFWSFGLGLAGTVLALIPVAGEEDPTTRQIVVAVLVAIWGLRLGSHIARRSLKGPEDARYAQLRKEWGSDFQRRLFIFLQIQAAAGAFLVLSVLAAAQNPDPSFRPQDWLAIALLIVAVTGEGIADRQLRAFAHNSKNKGKVCDTGLWAFSRHPNYFFEWLGWFAYALFAIDLAGAHVWGWLALSGPAFMYWLLVHVSGIPPLEAHMLRSRKKAFAAYQKRVPAFFPRTPSRR</sequence>
<keyword evidence="3" id="KW-1185">Reference proteome</keyword>
<evidence type="ECO:0000256" key="1">
    <source>
        <dbReference type="SAM" id="Phobius"/>
    </source>
</evidence>
<gene>
    <name evidence="2" type="ORF">IZ6_11990</name>
</gene>
<feature type="transmembrane region" description="Helical" evidence="1">
    <location>
        <begin position="111"/>
        <end position="133"/>
    </location>
</feature>
<evidence type="ECO:0000313" key="3">
    <source>
        <dbReference type="Proteomes" id="UP000515317"/>
    </source>
</evidence>
<dbReference type="PANTHER" id="PTHR32251">
    <property type="entry name" value="3-OXO-5-ALPHA-STEROID 4-DEHYDROGENASE"/>
    <property type="match status" value="1"/>
</dbReference>
<evidence type="ECO:0000313" key="2">
    <source>
        <dbReference type="EMBL" id="BCJ90464.1"/>
    </source>
</evidence>
<dbReference type="InterPro" id="IPR010721">
    <property type="entry name" value="UstE-like"/>
</dbReference>
<dbReference type="Pfam" id="PF06966">
    <property type="entry name" value="DUF1295"/>
    <property type="match status" value="1"/>
</dbReference>
<dbReference type="KEGG" id="tso:IZ6_11990"/>